<dbReference type="RefSeq" id="WP_090439456.1">
    <property type="nucleotide sequence ID" value="NZ_FOHU01000002.1"/>
</dbReference>
<evidence type="ECO:0000313" key="2">
    <source>
        <dbReference type="Proteomes" id="UP000199568"/>
    </source>
</evidence>
<name>A0A1H9ZWC0_9FIRM</name>
<dbReference type="OrthoDB" id="1924973at2"/>
<evidence type="ECO:0000313" key="1">
    <source>
        <dbReference type="EMBL" id="SES85168.1"/>
    </source>
</evidence>
<proteinExistence type="predicted"/>
<dbReference type="Proteomes" id="UP000199568">
    <property type="component" value="Unassembled WGS sequence"/>
</dbReference>
<dbReference type="EMBL" id="FOHU01000002">
    <property type="protein sequence ID" value="SES85168.1"/>
    <property type="molecule type" value="Genomic_DNA"/>
</dbReference>
<dbReference type="STRING" id="426128.SAMN05660297_00723"/>
<gene>
    <name evidence="1" type="ORF">SAMN05660297_00723</name>
</gene>
<accession>A0A1H9ZWC0</accession>
<keyword evidence="2" id="KW-1185">Reference proteome</keyword>
<dbReference type="AlphaFoldDB" id="A0A1H9ZWC0"/>
<dbReference type="Pfam" id="PF14070">
    <property type="entry name" value="YjfB_motility"/>
    <property type="match status" value="1"/>
</dbReference>
<dbReference type="InterPro" id="IPR025906">
    <property type="entry name" value="YjfB_motility"/>
</dbReference>
<organism evidence="1 2">
    <name type="scientific">Natronincola peptidivorans</name>
    <dbReference type="NCBI Taxonomy" id="426128"/>
    <lineage>
        <taxon>Bacteria</taxon>
        <taxon>Bacillati</taxon>
        <taxon>Bacillota</taxon>
        <taxon>Clostridia</taxon>
        <taxon>Peptostreptococcales</taxon>
        <taxon>Natronincolaceae</taxon>
        <taxon>Natronincola</taxon>
    </lineage>
</organism>
<protein>
    <submittedName>
        <fullName evidence="1">Putative motility protein</fullName>
    </submittedName>
</protein>
<reference evidence="1 2" key="1">
    <citation type="submission" date="2016-10" db="EMBL/GenBank/DDBJ databases">
        <authorList>
            <person name="de Groot N.N."/>
        </authorList>
    </citation>
    <scope>NUCLEOTIDE SEQUENCE [LARGE SCALE GENOMIC DNA]</scope>
    <source>
        <strain evidence="1 2">DSM 18979</strain>
    </source>
</reference>
<sequence length="65" mass="7217">MDVAAMSIQLNQMKLHQDAGVAVLKMAMDHAALSTEDMQKLMETSRQTMEQSIDPHLGANLDVYL</sequence>